<dbReference type="GO" id="GO:0002238">
    <property type="term" value="P:response to molecule of fungal origin"/>
    <property type="evidence" value="ECO:0007669"/>
    <property type="project" value="UniProtKB-ARBA"/>
</dbReference>
<evidence type="ECO:0000256" key="1">
    <source>
        <dbReference type="ARBA" id="ARBA00004918"/>
    </source>
</evidence>
<evidence type="ECO:0000259" key="9">
    <source>
        <dbReference type="PROSITE" id="PS51471"/>
    </source>
</evidence>
<keyword evidence="6 8" id="KW-0408">Iron</keyword>
<dbReference type="InterPro" id="IPR027443">
    <property type="entry name" value="IPNS-like_sf"/>
</dbReference>
<keyword evidence="5 8" id="KW-0560">Oxidoreductase</keyword>
<dbReference type="PRINTS" id="PR00682">
    <property type="entry name" value="IPNSYNTHASE"/>
</dbReference>
<dbReference type="GO" id="GO:0046872">
    <property type="term" value="F:metal ion binding"/>
    <property type="evidence" value="ECO:0007669"/>
    <property type="project" value="UniProtKB-KW"/>
</dbReference>
<dbReference type="InterPro" id="IPR005123">
    <property type="entry name" value="Oxoglu/Fe-dep_dioxygenase_dom"/>
</dbReference>
<evidence type="ECO:0000256" key="4">
    <source>
        <dbReference type="ARBA" id="ARBA00022723"/>
    </source>
</evidence>
<protein>
    <recommendedName>
        <fullName evidence="3">feruloyl-CoA 6-hydroxylase</fullName>
        <ecNumber evidence="3">1.14.11.61</ecNumber>
    </recommendedName>
</protein>
<evidence type="ECO:0000313" key="10">
    <source>
        <dbReference type="EMBL" id="RAL54703.1"/>
    </source>
</evidence>
<dbReference type="InterPro" id="IPR044861">
    <property type="entry name" value="IPNS-like_FE2OG_OXY"/>
</dbReference>
<accession>A0A328EDQ6</accession>
<keyword evidence="11" id="KW-1185">Reference proteome</keyword>
<comment type="catalytic activity">
    <reaction evidence="7">
        <text>(E)-feruloyl-CoA + 2-oxoglutarate + O2 = (E)-6-hydroxyferuloyl-CoA + succinate + CO2</text>
        <dbReference type="Rhea" id="RHEA:57856"/>
        <dbReference type="ChEBI" id="CHEBI:15379"/>
        <dbReference type="ChEBI" id="CHEBI:16526"/>
        <dbReference type="ChEBI" id="CHEBI:16810"/>
        <dbReference type="ChEBI" id="CHEBI:30031"/>
        <dbReference type="ChEBI" id="CHEBI:87305"/>
        <dbReference type="ChEBI" id="CHEBI:142390"/>
        <dbReference type="EC" id="1.14.11.61"/>
    </reaction>
</comment>
<dbReference type="Pfam" id="PF14226">
    <property type="entry name" value="DIOX_N"/>
    <property type="match status" value="1"/>
</dbReference>
<dbReference type="AlphaFoldDB" id="A0A328EDQ6"/>
<sequence>MASTLQLPVIDLSSPDRIGTAQSIRQACMEFGFFYLINHGVEQSLVGEVFERSREFFSLSEAEKMKLLHKRHRGYSPLYDEKLDPSVISKGDSKESFYIGPLELSDLNQWPSEENLPSWKATMETYYKRVMNAGKKLAPMIALALNLDEDFFDKAGALNPAEGFLRLLHYPAVHVGPLGTSDRLVYGASAHSDYGMLTLLMTDGVPGLQVCREKLRQPQIWEDVPYLSGAFIVNIGDLTERWTNCLFQSTLHRVMPTGSERFSIAFFLDPNPDCLVECLESCCTESSPCRFPPIRAGDYLEERLRATFSDPNIKI</sequence>
<dbReference type="EC" id="1.14.11.61" evidence="3"/>
<comment type="similarity">
    <text evidence="2 8">Belongs to the iron/ascorbate-dependent oxidoreductase family.</text>
</comment>
<evidence type="ECO:0000313" key="11">
    <source>
        <dbReference type="Proteomes" id="UP000249390"/>
    </source>
</evidence>
<dbReference type="PROSITE" id="PS51471">
    <property type="entry name" value="FE2OG_OXY"/>
    <property type="match status" value="1"/>
</dbReference>
<comment type="caution">
    <text evidence="10">The sequence shown here is derived from an EMBL/GenBank/DDBJ whole genome shotgun (WGS) entry which is preliminary data.</text>
</comment>
<dbReference type="PANTHER" id="PTHR10209">
    <property type="entry name" value="OXIDOREDUCTASE, 2OG-FE II OXYGENASE FAMILY PROTEIN"/>
    <property type="match status" value="1"/>
</dbReference>
<keyword evidence="4 8" id="KW-0479">Metal-binding</keyword>
<evidence type="ECO:0000256" key="8">
    <source>
        <dbReference type="RuleBase" id="RU003682"/>
    </source>
</evidence>
<reference evidence="10 11" key="1">
    <citation type="submission" date="2018-06" db="EMBL/GenBank/DDBJ databases">
        <title>The Genome of Cuscuta australis (Dodder) Provides Insight into the Evolution of Plant Parasitism.</title>
        <authorList>
            <person name="Liu H."/>
        </authorList>
    </citation>
    <scope>NUCLEOTIDE SEQUENCE [LARGE SCALE GENOMIC DNA]</scope>
    <source>
        <strain evidence="11">cv. Yunnan</strain>
        <tissue evidence="10">Vines</tissue>
    </source>
</reference>
<dbReference type="SUPFAM" id="SSF51197">
    <property type="entry name" value="Clavaminate synthase-like"/>
    <property type="match status" value="1"/>
</dbReference>
<dbReference type="Proteomes" id="UP000249390">
    <property type="component" value="Unassembled WGS sequence"/>
</dbReference>
<evidence type="ECO:0000256" key="3">
    <source>
        <dbReference type="ARBA" id="ARBA00012885"/>
    </source>
</evidence>
<dbReference type="GO" id="GO:0016706">
    <property type="term" value="F:2-oxoglutarate-dependent dioxygenase activity"/>
    <property type="evidence" value="ECO:0007669"/>
    <property type="project" value="UniProtKB-ARBA"/>
</dbReference>
<dbReference type="Gene3D" id="2.60.120.330">
    <property type="entry name" value="B-lactam Antibiotic, Isopenicillin N Synthase, Chain"/>
    <property type="match status" value="1"/>
</dbReference>
<evidence type="ECO:0000256" key="2">
    <source>
        <dbReference type="ARBA" id="ARBA00008056"/>
    </source>
</evidence>
<comment type="pathway">
    <text evidence="1">Phenylpropanoid metabolism.</text>
</comment>
<dbReference type="PANTHER" id="PTHR10209:SF590">
    <property type="entry name" value="2-OXOGLUTARATE (2OG) AND FE(II)-DEPENDENT OXYGENASE SUPERFAMILY PROTEIN"/>
    <property type="match status" value="1"/>
</dbReference>
<dbReference type="GO" id="GO:0009805">
    <property type="term" value="P:coumarin biosynthetic process"/>
    <property type="evidence" value="ECO:0007669"/>
    <property type="project" value="UniProtKB-ARBA"/>
</dbReference>
<evidence type="ECO:0000256" key="5">
    <source>
        <dbReference type="ARBA" id="ARBA00023002"/>
    </source>
</evidence>
<feature type="domain" description="Fe2OG dioxygenase" evidence="9">
    <location>
        <begin position="160"/>
        <end position="270"/>
    </location>
</feature>
<dbReference type="InterPro" id="IPR026992">
    <property type="entry name" value="DIOX_N"/>
</dbReference>
<name>A0A328EDQ6_9ASTE</name>
<evidence type="ECO:0000256" key="6">
    <source>
        <dbReference type="ARBA" id="ARBA00023004"/>
    </source>
</evidence>
<dbReference type="EMBL" id="NQVE01000009">
    <property type="protein sequence ID" value="RAL54703.1"/>
    <property type="molecule type" value="Genomic_DNA"/>
</dbReference>
<evidence type="ECO:0000256" key="7">
    <source>
        <dbReference type="ARBA" id="ARBA00048503"/>
    </source>
</evidence>
<dbReference type="FunFam" id="2.60.120.330:FF:000006">
    <property type="entry name" value="2-oxoglutarate-Fe(II) type oxidoreductase hxnY"/>
    <property type="match status" value="1"/>
</dbReference>
<dbReference type="Pfam" id="PF03171">
    <property type="entry name" value="2OG-FeII_Oxy"/>
    <property type="match status" value="1"/>
</dbReference>
<gene>
    <name evidence="10" type="ORF">DM860_001831</name>
</gene>
<organism evidence="10 11">
    <name type="scientific">Cuscuta australis</name>
    <dbReference type="NCBI Taxonomy" id="267555"/>
    <lineage>
        <taxon>Eukaryota</taxon>
        <taxon>Viridiplantae</taxon>
        <taxon>Streptophyta</taxon>
        <taxon>Embryophyta</taxon>
        <taxon>Tracheophyta</taxon>
        <taxon>Spermatophyta</taxon>
        <taxon>Magnoliopsida</taxon>
        <taxon>eudicotyledons</taxon>
        <taxon>Gunneridae</taxon>
        <taxon>Pentapetalae</taxon>
        <taxon>asterids</taxon>
        <taxon>lamiids</taxon>
        <taxon>Solanales</taxon>
        <taxon>Convolvulaceae</taxon>
        <taxon>Cuscuteae</taxon>
        <taxon>Cuscuta</taxon>
        <taxon>Cuscuta subgen. Grammica</taxon>
        <taxon>Cuscuta sect. Cleistogrammica</taxon>
    </lineage>
</organism>
<proteinExistence type="inferred from homology"/>